<evidence type="ECO:0000313" key="2">
    <source>
        <dbReference type="EMBL" id="MBE1582891.1"/>
    </source>
</evidence>
<organism evidence="2 3">
    <name type="scientific">Nonomuraea angiospora</name>
    <dbReference type="NCBI Taxonomy" id="46172"/>
    <lineage>
        <taxon>Bacteria</taxon>
        <taxon>Bacillati</taxon>
        <taxon>Actinomycetota</taxon>
        <taxon>Actinomycetes</taxon>
        <taxon>Streptosporangiales</taxon>
        <taxon>Streptosporangiaceae</taxon>
        <taxon>Nonomuraea</taxon>
    </lineage>
</organism>
<dbReference type="Proteomes" id="UP000633509">
    <property type="component" value="Unassembled WGS sequence"/>
</dbReference>
<comment type="caution">
    <text evidence="2">The sequence shown here is derived from an EMBL/GenBank/DDBJ whole genome shotgun (WGS) entry which is preliminary data.</text>
</comment>
<gene>
    <name evidence="2" type="ORF">H4W80_001149</name>
</gene>
<feature type="region of interest" description="Disordered" evidence="1">
    <location>
        <begin position="66"/>
        <end position="92"/>
    </location>
</feature>
<dbReference type="RefSeq" id="WP_192794435.1">
    <property type="nucleotide sequence ID" value="NZ_JADBEK010000001.1"/>
</dbReference>
<accession>A0ABR9LQG5</accession>
<keyword evidence="3" id="KW-1185">Reference proteome</keyword>
<feature type="compositionally biased region" description="Gly residues" evidence="1">
    <location>
        <begin position="83"/>
        <end position="92"/>
    </location>
</feature>
<name>A0ABR9LQG5_9ACTN</name>
<evidence type="ECO:0000313" key="3">
    <source>
        <dbReference type="Proteomes" id="UP000633509"/>
    </source>
</evidence>
<protein>
    <submittedName>
        <fullName evidence="2">Uncharacterized protein</fullName>
    </submittedName>
</protein>
<sequence>MLVEQLDLVAEVGVDRDVAALWTAVIAEAGASKEQVLVALEQKNAARLSPLGHARLNVPGRYSISSSAPTEGLRQLGEIPDPDGGGVNEEGV</sequence>
<evidence type="ECO:0000256" key="1">
    <source>
        <dbReference type="SAM" id="MobiDB-lite"/>
    </source>
</evidence>
<reference evidence="2 3" key="1">
    <citation type="submission" date="2020-10" db="EMBL/GenBank/DDBJ databases">
        <title>Sequencing the genomes of 1000 actinobacteria strains.</title>
        <authorList>
            <person name="Klenk H.-P."/>
        </authorList>
    </citation>
    <scope>NUCLEOTIDE SEQUENCE [LARGE SCALE GENOMIC DNA]</scope>
    <source>
        <strain evidence="2 3">DSM 43173</strain>
    </source>
</reference>
<proteinExistence type="predicted"/>
<dbReference type="EMBL" id="JADBEK010000001">
    <property type="protein sequence ID" value="MBE1582891.1"/>
    <property type="molecule type" value="Genomic_DNA"/>
</dbReference>